<dbReference type="PANTHER" id="PTHR34262:SF1">
    <property type="entry name" value="TRANSMEMBRANE PROTEIN 220"/>
    <property type="match status" value="1"/>
</dbReference>
<gene>
    <name evidence="2" type="ORF">JYP50_07185</name>
</gene>
<sequence>MVFSLCNALFTLAFLLSAGVQYNDPDGLLWGVTYLCAAAMCVSQFAGPRLPWLPGVLLVASLAWAGLLLPEVVGQVQWRDLVSSMHMRTAAVERGRETGGLLLVAFWSGILLIRQHRRQR</sequence>
<name>A0A939ILV8_9GAMM</name>
<proteinExistence type="predicted"/>
<accession>A0A939ILV8</accession>
<keyword evidence="3" id="KW-1185">Reference proteome</keyword>
<dbReference type="RefSeq" id="WP_206559818.1">
    <property type="nucleotide sequence ID" value="NZ_JAFKCZ010000005.1"/>
</dbReference>
<dbReference type="Pfam" id="PF15071">
    <property type="entry name" value="TMEM220"/>
    <property type="match status" value="1"/>
</dbReference>
<dbReference type="PANTHER" id="PTHR34262">
    <property type="entry name" value="TRANSMEMBRANE PROTEIN 220"/>
    <property type="match status" value="1"/>
</dbReference>
<protein>
    <submittedName>
        <fullName evidence="2">Transmembrane 220 family protein</fullName>
    </submittedName>
</protein>
<organism evidence="2 3">
    <name type="scientific">Parahaliea mediterranea</name>
    <dbReference type="NCBI Taxonomy" id="651086"/>
    <lineage>
        <taxon>Bacteria</taxon>
        <taxon>Pseudomonadati</taxon>
        <taxon>Pseudomonadota</taxon>
        <taxon>Gammaproteobacteria</taxon>
        <taxon>Cellvibrionales</taxon>
        <taxon>Halieaceae</taxon>
        <taxon>Parahaliea</taxon>
    </lineage>
</organism>
<keyword evidence="1" id="KW-0472">Membrane</keyword>
<feature type="transmembrane region" description="Helical" evidence="1">
    <location>
        <begin position="98"/>
        <end position="114"/>
    </location>
</feature>
<evidence type="ECO:0000313" key="3">
    <source>
        <dbReference type="Proteomes" id="UP000664303"/>
    </source>
</evidence>
<dbReference type="AlphaFoldDB" id="A0A939ILV8"/>
<reference evidence="2" key="1">
    <citation type="submission" date="2021-02" db="EMBL/GenBank/DDBJ databases">
        <title>PHA producing bacteria isolated from coastal sediment in Guangdong, Shenzhen.</title>
        <authorList>
            <person name="Zheng W."/>
            <person name="Yu S."/>
            <person name="Huang Y."/>
        </authorList>
    </citation>
    <scope>NUCLEOTIDE SEQUENCE</scope>
    <source>
        <strain evidence="2">TN14-10</strain>
    </source>
</reference>
<feature type="transmembrane region" description="Helical" evidence="1">
    <location>
        <begin position="53"/>
        <end position="78"/>
    </location>
</feature>
<evidence type="ECO:0000313" key="2">
    <source>
        <dbReference type="EMBL" id="MBN7796367.1"/>
    </source>
</evidence>
<dbReference type="Proteomes" id="UP000664303">
    <property type="component" value="Unassembled WGS sequence"/>
</dbReference>
<feature type="transmembrane region" description="Helical" evidence="1">
    <location>
        <begin position="28"/>
        <end position="46"/>
    </location>
</feature>
<keyword evidence="1" id="KW-1133">Transmembrane helix</keyword>
<comment type="caution">
    <text evidence="2">The sequence shown here is derived from an EMBL/GenBank/DDBJ whole genome shotgun (WGS) entry which is preliminary data.</text>
</comment>
<dbReference type="InterPro" id="IPR029377">
    <property type="entry name" value="TMEM220"/>
</dbReference>
<keyword evidence="1 2" id="KW-0812">Transmembrane</keyword>
<dbReference type="EMBL" id="JAFKCZ010000005">
    <property type="protein sequence ID" value="MBN7796367.1"/>
    <property type="molecule type" value="Genomic_DNA"/>
</dbReference>
<evidence type="ECO:0000256" key="1">
    <source>
        <dbReference type="SAM" id="Phobius"/>
    </source>
</evidence>